<feature type="region of interest" description="Disordered" evidence="2">
    <location>
        <begin position="114"/>
        <end position="199"/>
    </location>
</feature>
<evidence type="ECO:0000313" key="4">
    <source>
        <dbReference type="EMBL" id="TFK95161.1"/>
    </source>
</evidence>
<name>A0A5C3Q020_9AGAR</name>
<dbReference type="Pfam" id="PF24883">
    <property type="entry name" value="NPHP3_N"/>
    <property type="match status" value="1"/>
</dbReference>
<evidence type="ECO:0000256" key="1">
    <source>
        <dbReference type="ARBA" id="ARBA00022737"/>
    </source>
</evidence>
<dbReference type="InterPro" id="IPR056884">
    <property type="entry name" value="NPHP3-like_N"/>
</dbReference>
<protein>
    <recommendedName>
        <fullName evidence="3">Nephrocystin 3-like N-terminal domain-containing protein</fullName>
    </recommendedName>
</protein>
<reference evidence="4 5" key="1">
    <citation type="journal article" date="2019" name="Nat. Ecol. Evol.">
        <title>Megaphylogeny resolves global patterns of mushroom evolution.</title>
        <authorList>
            <person name="Varga T."/>
            <person name="Krizsan K."/>
            <person name="Foldi C."/>
            <person name="Dima B."/>
            <person name="Sanchez-Garcia M."/>
            <person name="Sanchez-Ramirez S."/>
            <person name="Szollosi G.J."/>
            <person name="Szarkandi J.G."/>
            <person name="Papp V."/>
            <person name="Albert L."/>
            <person name="Andreopoulos W."/>
            <person name="Angelini C."/>
            <person name="Antonin V."/>
            <person name="Barry K.W."/>
            <person name="Bougher N.L."/>
            <person name="Buchanan P."/>
            <person name="Buyck B."/>
            <person name="Bense V."/>
            <person name="Catcheside P."/>
            <person name="Chovatia M."/>
            <person name="Cooper J."/>
            <person name="Damon W."/>
            <person name="Desjardin D."/>
            <person name="Finy P."/>
            <person name="Geml J."/>
            <person name="Haridas S."/>
            <person name="Hughes K."/>
            <person name="Justo A."/>
            <person name="Karasinski D."/>
            <person name="Kautmanova I."/>
            <person name="Kiss B."/>
            <person name="Kocsube S."/>
            <person name="Kotiranta H."/>
            <person name="LaButti K.M."/>
            <person name="Lechner B.E."/>
            <person name="Liimatainen K."/>
            <person name="Lipzen A."/>
            <person name="Lukacs Z."/>
            <person name="Mihaltcheva S."/>
            <person name="Morgado L.N."/>
            <person name="Niskanen T."/>
            <person name="Noordeloos M.E."/>
            <person name="Ohm R.A."/>
            <person name="Ortiz-Santana B."/>
            <person name="Ovrebo C."/>
            <person name="Racz N."/>
            <person name="Riley R."/>
            <person name="Savchenko A."/>
            <person name="Shiryaev A."/>
            <person name="Soop K."/>
            <person name="Spirin V."/>
            <person name="Szebenyi C."/>
            <person name="Tomsovsky M."/>
            <person name="Tulloss R.E."/>
            <person name="Uehling J."/>
            <person name="Grigoriev I.V."/>
            <person name="Vagvolgyi C."/>
            <person name="Papp T."/>
            <person name="Martin F.M."/>
            <person name="Miettinen O."/>
            <person name="Hibbett D.S."/>
            <person name="Nagy L.G."/>
        </authorList>
    </citation>
    <scope>NUCLEOTIDE SEQUENCE [LARGE SCALE GENOMIC DNA]</scope>
    <source>
        <strain evidence="4 5">CBS 309.79</strain>
    </source>
</reference>
<evidence type="ECO:0000313" key="5">
    <source>
        <dbReference type="Proteomes" id="UP000305067"/>
    </source>
</evidence>
<evidence type="ECO:0000256" key="2">
    <source>
        <dbReference type="SAM" id="MobiDB-lite"/>
    </source>
</evidence>
<proteinExistence type="predicted"/>
<feature type="compositionally biased region" description="Low complexity" evidence="2">
    <location>
        <begin position="146"/>
        <end position="170"/>
    </location>
</feature>
<evidence type="ECO:0000259" key="3">
    <source>
        <dbReference type="Pfam" id="PF24883"/>
    </source>
</evidence>
<keyword evidence="1" id="KW-0677">Repeat</keyword>
<keyword evidence="5" id="KW-1185">Reference proteome</keyword>
<dbReference type="Proteomes" id="UP000305067">
    <property type="component" value="Unassembled WGS sequence"/>
</dbReference>
<feature type="compositionally biased region" description="Polar residues" evidence="2">
    <location>
        <begin position="118"/>
        <end position="133"/>
    </location>
</feature>
<gene>
    <name evidence="4" type="ORF">BDV98DRAFT_598950</name>
</gene>
<organism evidence="4 5">
    <name type="scientific">Pterulicium gracile</name>
    <dbReference type="NCBI Taxonomy" id="1884261"/>
    <lineage>
        <taxon>Eukaryota</taxon>
        <taxon>Fungi</taxon>
        <taxon>Dikarya</taxon>
        <taxon>Basidiomycota</taxon>
        <taxon>Agaricomycotina</taxon>
        <taxon>Agaricomycetes</taxon>
        <taxon>Agaricomycetidae</taxon>
        <taxon>Agaricales</taxon>
        <taxon>Pleurotineae</taxon>
        <taxon>Pterulaceae</taxon>
        <taxon>Pterulicium</taxon>
    </lineage>
</organism>
<dbReference type="EMBL" id="ML178919">
    <property type="protein sequence ID" value="TFK95161.1"/>
    <property type="molecule type" value="Genomic_DNA"/>
</dbReference>
<sequence length="220" mass="24065">MDINASGAQISGGGSIFSHNTIINVNQTTHIHFNEAGQRDVHTLRVSTTLLFREVSTSHREADDDTAGARTAGIGQWFLSSPQYMDWKNARVLNLMCTESVTGSGKTVMSAAVKQHLAPQSTRRTSYDQSHNPQCLAPRLQQPRISQPSPQWSLVPQPSPPSSTSLLAPQPRIPPILPSFAGPVFQGKGKRDRDDDHQGLSFAPVRRLDVTTNNDMVPGY</sequence>
<dbReference type="AlphaFoldDB" id="A0A5C3Q020"/>
<feature type="domain" description="Nephrocystin 3-like N-terminal" evidence="3">
    <location>
        <begin position="73"/>
        <end position="123"/>
    </location>
</feature>
<accession>A0A5C3Q020</accession>
<feature type="compositionally biased region" description="Basic and acidic residues" evidence="2">
    <location>
        <begin position="189"/>
        <end position="198"/>
    </location>
</feature>
<dbReference type="OrthoDB" id="7464126at2759"/>